<feature type="region of interest" description="Disordered" evidence="17">
    <location>
        <begin position="370"/>
        <end position="435"/>
    </location>
</feature>
<keyword evidence="7" id="KW-0863">Zinc-finger</keyword>
<name>A0A3Q2YSW8_HIPCM</name>
<dbReference type="RefSeq" id="XP_019724359.1">
    <property type="nucleotide sequence ID" value="XM_019868800.1"/>
</dbReference>
<dbReference type="PANTHER" id="PTHR15467">
    <property type="entry name" value="ZINC-FINGERS AND HOMEOBOXES RELATED"/>
    <property type="match status" value="1"/>
</dbReference>
<evidence type="ECO:0000256" key="16">
    <source>
        <dbReference type="RuleBase" id="RU000682"/>
    </source>
</evidence>
<keyword evidence="14 15" id="KW-0539">Nucleus</keyword>
<evidence type="ECO:0000256" key="4">
    <source>
        <dbReference type="ARBA" id="ARBA00022553"/>
    </source>
</evidence>
<dbReference type="GO" id="GO:0000981">
    <property type="term" value="F:DNA-binding transcription factor activity, RNA polymerase II-specific"/>
    <property type="evidence" value="ECO:0007669"/>
    <property type="project" value="TreeGrafter"/>
</dbReference>
<evidence type="ECO:0000259" key="18">
    <source>
        <dbReference type="PROSITE" id="PS50071"/>
    </source>
</evidence>
<evidence type="ECO:0000256" key="5">
    <source>
        <dbReference type="ARBA" id="ARBA00022723"/>
    </source>
</evidence>
<feature type="domain" description="Homeobox" evidence="18">
    <location>
        <begin position="619"/>
        <end position="669"/>
    </location>
</feature>
<keyword evidence="20" id="KW-1185">Reference proteome</keyword>
<proteinExistence type="inferred from homology"/>
<keyword evidence="4" id="KW-0597">Phosphoprotein</keyword>
<evidence type="ECO:0000256" key="12">
    <source>
        <dbReference type="ARBA" id="ARBA00023155"/>
    </source>
</evidence>
<dbReference type="Gene3D" id="3.30.160.60">
    <property type="entry name" value="Classic Zinc Finger"/>
    <property type="match status" value="1"/>
</dbReference>
<evidence type="ECO:0000256" key="1">
    <source>
        <dbReference type="ARBA" id="ARBA00004123"/>
    </source>
</evidence>
<evidence type="ECO:0000256" key="13">
    <source>
        <dbReference type="ARBA" id="ARBA00023163"/>
    </source>
</evidence>
<dbReference type="PANTHER" id="PTHR15467:SF5">
    <property type="entry name" value="ZINC FINGERS AND HOMEOBOXES PROTEIN 2"/>
    <property type="match status" value="1"/>
</dbReference>
<dbReference type="STRING" id="109280.ENSHCOP00000021802"/>
<organism evidence="19 20">
    <name type="scientific">Hippocampus comes</name>
    <name type="common">Tiger tail seahorse</name>
    <dbReference type="NCBI Taxonomy" id="109280"/>
    <lineage>
        <taxon>Eukaryota</taxon>
        <taxon>Metazoa</taxon>
        <taxon>Chordata</taxon>
        <taxon>Craniata</taxon>
        <taxon>Vertebrata</taxon>
        <taxon>Euteleostomi</taxon>
        <taxon>Actinopterygii</taxon>
        <taxon>Neopterygii</taxon>
        <taxon>Teleostei</taxon>
        <taxon>Neoteleostei</taxon>
        <taxon>Acanthomorphata</taxon>
        <taxon>Syngnathiaria</taxon>
        <taxon>Syngnathiformes</taxon>
        <taxon>Syngnathoidei</taxon>
        <taxon>Syngnathidae</taxon>
        <taxon>Hippocampus</taxon>
    </lineage>
</organism>
<evidence type="ECO:0000256" key="8">
    <source>
        <dbReference type="ARBA" id="ARBA00022782"/>
    </source>
</evidence>
<keyword evidence="12 15" id="KW-0371">Homeobox</keyword>
<dbReference type="SUPFAM" id="SSF46689">
    <property type="entry name" value="Homeodomain-like"/>
    <property type="match status" value="2"/>
</dbReference>
<evidence type="ECO:0000256" key="10">
    <source>
        <dbReference type="ARBA" id="ARBA00023015"/>
    </source>
</evidence>
<dbReference type="OMA" id="NEVDHIA"/>
<dbReference type="GeneID" id="109515189"/>
<dbReference type="InterPro" id="IPR001356">
    <property type="entry name" value="HD"/>
</dbReference>
<dbReference type="Ensembl" id="ENSHCOT00000002679.1">
    <property type="protein sequence ID" value="ENSHCOP00000021802.1"/>
    <property type="gene ID" value="ENSHCOG00000008932.1"/>
</dbReference>
<dbReference type="GeneTree" id="ENSGT00950000182893"/>
<protein>
    <submittedName>
        <fullName evidence="19">Zinc fingers and homeoboxes protein 2-like</fullName>
    </submittedName>
</protein>
<keyword evidence="11 15" id="KW-0238">DNA-binding</keyword>
<keyword evidence="5" id="KW-0479">Metal-binding</keyword>
<sequence length="816" mass="87905">MPARRKSSAPCVVQLLGPSEPEAVPDVDIFDVEMLWQDSPTDGTEPDANSDGPQNAHRPDQENLRPEPLEEERSSERGERGKDVAPSEREAQQKESKGYECKCCPFRCPNLTDLKEHVDSSHPNVILNPLYRCAACDFDAKKFELLTEHNESLHPHESNFKFKRIERNNRTVLEQTIRSQGRPGPEERGAREASAFPPCFFTAAKSPDPIEGLCGGGRGSERQDRIAALNINGTVIIPEPSVLQDPSHVTPVLRRPPNYHCQPKIAVPLNSSKYNPSLDHNPTLMASFHKFPYPTHSELSWLTAASKHPEEQIKVWFTTQRLKHGITWSPEEVEEARKKMFNGSVPAAHHTLATRPTPAEHRFQSVASAPNPAAGVSAGPAHAPKRSLVAHGGPESKRAVMAVAPSQGDPKDKAPNAPSQPECRSSAAPGGVPPFATEMKSPAVVPVVASSSSLSCAKGKLPSLLGNPKTKPVVSLPSMVFPESLTRPTIAPPPVFAPPFKSSLLLPRLSKEKLCSPLPAANVTFPDLPSPVSPAVRRPAVIRPAPAPAKVPAGIAREEERSAGEAGALHAAADGMGGTPSEEVALGMAEGGELPVVDSQRRSPTLTQFPLLERMRGKTAEQLKILEEHFLRNGFLSQSDVDRLALAAGLSRREIDGWFAERRALRDNLELALLNSMGAKKTEADKDATPPLNGIHQPSLSAPGGKSGSGPPPRSVQSSHSPALLKERFAQTEGVATLSEVWPGLAGVDVARWFCDRRSTPHAQLFHRGGGAGPPEKSAASSPGERCREGGAERLEAEPGWAPHAELQDRLAGRCE</sequence>
<dbReference type="SUPFAM" id="SSF57667">
    <property type="entry name" value="beta-beta-alpha zinc fingers"/>
    <property type="match status" value="2"/>
</dbReference>
<dbReference type="GO" id="GO:0003677">
    <property type="term" value="F:DNA binding"/>
    <property type="evidence" value="ECO:0007669"/>
    <property type="project" value="UniProtKB-UniRule"/>
</dbReference>
<feature type="compositionally biased region" description="Basic and acidic residues" evidence="17">
    <location>
        <begin position="57"/>
        <end position="93"/>
    </location>
</feature>
<evidence type="ECO:0000313" key="20">
    <source>
        <dbReference type="Proteomes" id="UP000264820"/>
    </source>
</evidence>
<dbReference type="InterPro" id="IPR041057">
    <property type="entry name" value="ZHX_Znf_C2H2"/>
</dbReference>
<dbReference type="InterPro" id="IPR009057">
    <property type="entry name" value="Homeodomain-like_sf"/>
</dbReference>
<dbReference type="GO" id="GO:0005634">
    <property type="term" value="C:nucleus"/>
    <property type="evidence" value="ECO:0007669"/>
    <property type="project" value="UniProtKB-SubCell"/>
</dbReference>
<reference evidence="19" key="2">
    <citation type="submission" date="2025-09" db="UniProtKB">
        <authorList>
            <consortium name="Ensembl"/>
        </authorList>
    </citation>
    <scope>IDENTIFICATION</scope>
</reference>
<dbReference type="Proteomes" id="UP000264820">
    <property type="component" value="Unplaced"/>
</dbReference>
<keyword evidence="10" id="KW-0805">Transcription regulation</keyword>
<feature type="region of interest" description="Disordered" evidence="17">
    <location>
        <begin position="682"/>
        <end position="721"/>
    </location>
</feature>
<dbReference type="GO" id="GO:0030154">
    <property type="term" value="P:cell differentiation"/>
    <property type="evidence" value="ECO:0007669"/>
    <property type="project" value="UniProtKB-KW"/>
</dbReference>
<feature type="region of interest" description="Disordered" evidence="17">
    <location>
        <begin position="764"/>
        <end position="816"/>
    </location>
</feature>
<keyword evidence="9" id="KW-0862">Zinc</keyword>
<keyword evidence="3" id="KW-0678">Repressor</keyword>
<dbReference type="OrthoDB" id="6159439at2759"/>
<evidence type="ECO:0000256" key="6">
    <source>
        <dbReference type="ARBA" id="ARBA00022737"/>
    </source>
</evidence>
<evidence type="ECO:0000256" key="2">
    <source>
        <dbReference type="ARBA" id="ARBA00007440"/>
    </source>
</evidence>
<accession>A0A3Q2YSW8</accession>
<evidence type="ECO:0000256" key="3">
    <source>
        <dbReference type="ARBA" id="ARBA00022491"/>
    </source>
</evidence>
<reference evidence="19" key="1">
    <citation type="submission" date="2025-08" db="UniProtKB">
        <authorList>
            <consortium name="Ensembl"/>
        </authorList>
    </citation>
    <scope>IDENTIFICATION</scope>
</reference>
<dbReference type="InterPro" id="IPR036236">
    <property type="entry name" value="Znf_C2H2_sf"/>
</dbReference>
<feature type="DNA-binding region" description="Homeobox" evidence="15">
    <location>
        <begin position="286"/>
        <end position="328"/>
    </location>
</feature>
<keyword evidence="13" id="KW-0804">Transcription</keyword>
<evidence type="ECO:0000256" key="14">
    <source>
        <dbReference type="ARBA" id="ARBA00023242"/>
    </source>
</evidence>
<evidence type="ECO:0000256" key="7">
    <source>
        <dbReference type="ARBA" id="ARBA00022771"/>
    </source>
</evidence>
<dbReference type="GO" id="GO:0008270">
    <property type="term" value="F:zinc ion binding"/>
    <property type="evidence" value="ECO:0007669"/>
    <property type="project" value="UniProtKB-KW"/>
</dbReference>
<dbReference type="Pfam" id="PF00046">
    <property type="entry name" value="Homeodomain"/>
    <property type="match status" value="1"/>
</dbReference>
<dbReference type="AlphaFoldDB" id="A0A3Q2YSW8"/>
<feature type="compositionally biased region" description="Basic and acidic residues" evidence="17">
    <location>
        <begin position="785"/>
        <end position="797"/>
    </location>
</feature>
<dbReference type="CDD" id="cd00086">
    <property type="entry name" value="homeodomain"/>
    <property type="match status" value="2"/>
</dbReference>
<dbReference type="InterPro" id="IPR013087">
    <property type="entry name" value="Znf_C2H2_type"/>
</dbReference>
<keyword evidence="6" id="KW-0677">Repeat</keyword>
<comment type="similarity">
    <text evidence="2">Belongs to the ZHX family.</text>
</comment>
<dbReference type="Gene3D" id="1.10.10.60">
    <property type="entry name" value="Homeodomain-like"/>
    <property type="match status" value="2"/>
</dbReference>
<evidence type="ECO:0000256" key="9">
    <source>
        <dbReference type="ARBA" id="ARBA00022833"/>
    </source>
</evidence>
<feature type="domain" description="Homeobox" evidence="18">
    <location>
        <begin position="284"/>
        <end position="327"/>
    </location>
</feature>
<comment type="subcellular location">
    <subcellularLocation>
        <location evidence="1 15 16">Nucleus</location>
    </subcellularLocation>
</comment>
<feature type="DNA-binding region" description="Homeobox" evidence="15">
    <location>
        <begin position="621"/>
        <end position="670"/>
    </location>
</feature>
<feature type="region of interest" description="Disordered" evidence="17">
    <location>
        <begin position="32"/>
        <end position="93"/>
    </location>
</feature>
<evidence type="ECO:0000256" key="17">
    <source>
        <dbReference type="SAM" id="MobiDB-lite"/>
    </source>
</evidence>
<dbReference type="FunFam" id="1.10.10.60:FF:000062">
    <property type="entry name" value="zinc fingers and homeoboxes protein 3"/>
    <property type="match status" value="1"/>
</dbReference>
<dbReference type="SMART" id="SM00355">
    <property type="entry name" value="ZnF_C2H2"/>
    <property type="match status" value="2"/>
</dbReference>
<dbReference type="Pfam" id="PF18387">
    <property type="entry name" value="zf_C2H2_ZHX"/>
    <property type="match status" value="1"/>
</dbReference>
<dbReference type="KEGG" id="hcq:109515189"/>
<evidence type="ECO:0000313" key="19">
    <source>
        <dbReference type="Ensembl" id="ENSHCOP00000021802.1"/>
    </source>
</evidence>
<evidence type="ECO:0000256" key="15">
    <source>
        <dbReference type="PROSITE-ProRule" id="PRU00108"/>
    </source>
</evidence>
<keyword evidence="8" id="KW-0221">Differentiation</keyword>
<dbReference type="PROSITE" id="PS50071">
    <property type="entry name" value="HOMEOBOX_2"/>
    <property type="match status" value="2"/>
</dbReference>
<dbReference type="SMART" id="SM00389">
    <property type="entry name" value="HOX"/>
    <property type="match status" value="2"/>
</dbReference>
<evidence type="ECO:0000256" key="11">
    <source>
        <dbReference type="ARBA" id="ARBA00023125"/>
    </source>
</evidence>
<dbReference type="RefSeq" id="XP_019724360.1">
    <property type="nucleotide sequence ID" value="XM_019868801.1"/>
</dbReference>
<feature type="compositionally biased region" description="Basic and acidic residues" evidence="17">
    <location>
        <begin position="806"/>
        <end position="816"/>
    </location>
</feature>